<organism evidence="1 2">
    <name type="scientific">Actinidia rufa</name>
    <dbReference type="NCBI Taxonomy" id="165716"/>
    <lineage>
        <taxon>Eukaryota</taxon>
        <taxon>Viridiplantae</taxon>
        <taxon>Streptophyta</taxon>
        <taxon>Embryophyta</taxon>
        <taxon>Tracheophyta</taxon>
        <taxon>Spermatophyta</taxon>
        <taxon>Magnoliopsida</taxon>
        <taxon>eudicotyledons</taxon>
        <taxon>Gunneridae</taxon>
        <taxon>Pentapetalae</taxon>
        <taxon>asterids</taxon>
        <taxon>Ericales</taxon>
        <taxon>Actinidiaceae</taxon>
        <taxon>Actinidia</taxon>
    </lineage>
</organism>
<dbReference type="InterPro" id="IPR043502">
    <property type="entry name" value="DNA/RNA_pol_sf"/>
</dbReference>
<dbReference type="Proteomes" id="UP000585474">
    <property type="component" value="Unassembled WGS sequence"/>
</dbReference>
<comment type="caution">
    <text evidence="1">The sequence shown here is derived from an EMBL/GenBank/DDBJ whole genome shotgun (WGS) entry which is preliminary data.</text>
</comment>
<reference evidence="1 2" key="1">
    <citation type="submission" date="2019-07" db="EMBL/GenBank/DDBJ databases">
        <title>De Novo Assembly of kiwifruit Actinidia rufa.</title>
        <authorList>
            <person name="Sugita-Konishi S."/>
            <person name="Sato K."/>
            <person name="Mori E."/>
            <person name="Abe Y."/>
            <person name="Kisaki G."/>
            <person name="Hamano K."/>
            <person name="Suezawa K."/>
            <person name="Otani M."/>
            <person name="Fukuda T."/>
            <person name="Manabe T."/>
            <person name="Gomi K."/>
            <person name="Tabuchi M."/>
            <person name="Akimitsu K."/>
            <person name="Kataoka I."/>
        </authorList>
    </citation>
    <scope>NUCLEOTIDE SEQUENCE [LARGE SCALE GENOMIC DNA]</scope>
    <source>
        <strain evidence="2">cv. Fuchu</strain>
    </source>
</reference>
<proteinExistence type="predicted"/>
<gene>
    <name evidence="1" type="ORF">Acr_10g0007330</name>
</gene>
<dbReference type="AlphaFoldDB" id="A0A7J0F9G8"/>
<dbReference type="PANTHER" id="PTHR24559">
    <property type="entry name" value="TRANSPOSON TY3-I GAG-POL POLYPROTEIN"/>
    <property type="match status" value="1"/>
</dbReference>
<dbReference type="InterPro" id="IPR053134">
    <property type="entry name" value="RNA-dir_DNA_polymerase"/>
</dbReference>
<dbReference type="EMBL" id="BJWL01000010">
    <property type="protein sequence ID" value="GFY95348.1"/>
    <property type="molecule type" value="Genomic_DNA"/>
</dbReference>
<dbReference type="OrthoDB" id="1928766at2759"/>
<evidence type="ECO:0000313" key="1">
    <source>
        <dbReference type="EMBL" id="GFY95348.1"/>
    </source>
</evidence>
<accession>A0A7J0F9G8</accession>
<dbReference type="SUPFAM" id="SSF56672">
    <property type="entry name" value="DNA/RNA polymerases"/>
    <property type="match status" value="1"/>
</dbReference>
<protein>
    <recommendedName>
        <fullName evidence="3">Reverse transcriptase domain-containing protein</fullName>
    </recommendedName>
</protein>
<name>A0A7J0F9G8_9ERIC</name>
<dbReference type="PANTHER" id="PTHR24559:SF431">
    <property type="entry name" value="RNA-DIRECTED DNA POLYMERASE HOMOLOG"/>
    <property type="match status" value="1"/>
</dbReference>
<sequence>MTASRTTTIQAECKRGDIGRQVLLDVKEAHHRWNPHHLGELLRKRRHAKNASGRADEEIYNLSSLGVDILPPITFSNHDLSGLHFPHDDALIVSAVVTNFNVQRILVNNGSSSDILFISAFDKMKIGMDKLHSFHTPLIADAEIGALRDELEEITLMDPRESENTKPLEEITPKRRKFTLERLKVIEEEVAKLIKANVIRESHYPDWLANIIVTPKKGEKWRVCVDFTDLNKVCPKDSFPLPKIYLIVNVTSKHELLSFMNAFSGYHQIKMYPSDVEKTSFITE</sequence>
<evidence type="ECO:0008006" key="3">
    <source>
        <dbReference type="Google" id="ProtNLM"/>
    </source>
</evidence>
<dbReference type="CDD" id="cd01647">
    <property type="entry name" value="RT_LTR"/>
    <property type="match status" value="1"/>
</dbReference>
<dbReference type="Gene3D" id="3.10.10.10">
    <property type="entry name" value="HIV Type 1 Reverse Transcriptase, subunit A, domain 1"/>
    <property type="match status" value="1"/>
</dbReference>
<evidence type="ECO:0000313" key="2">
    <source>
        <dbReference type="Proteomes" id="UP000585474"/>
    </source>
</evidence>
<keyword evidence="2" id="KW-1185">Reference proteome</keyword>